<dbReference type="SUPFAM" id="SSF63411">
    <property type="entry name" value="LuxS/MPP-like metallohydrolase"/>
    <property type="match status" value="4"/>
</dbReference>
<dbReference type="InterPro" id="IPR011249">
    <property type="entry name" value="Metalloenz_LuxS/M16"/>
</dbReference>
<keyword evidence="5 11" id="KW-0378">Hydrolase</keyword>
<dbReference type="InterPro" id="IPR050626">
    <property type="entry name" value="Peptidase_M16"/>
</dbReference>
<protein>
    <submittedName>
        <fullName evidence="11">Putative zinc protease</fullName>
        <ecNumber evidence="11">3.4.24.-</ecNumber>
    </submittedName>
</protein>
<dbReference type="Pfam" id="PF05193">
    <property type="entry name" value="Peptidase_M16_C"/>
    <property type="match status" value="2"/>
</dbReference>
<evidence type="ECO:0000256" key="1">
    <source>
        <dbReference type="ARBA" id="ARBA00001947"/>
    </source>
</evidence>
<organism evidence="11 12">
    <name type="scientific">Ephemeroptericola cinctiostellae</name>
    <dbReference type="NCBI Taxonomy" id="2268024"/>
    <lineage>
        <taxon>Bacteria</taxon>
        <taxon>Pseudomonadati</taxon>
        <taxon>Pseudomonadota</taxon>
        <taxon>Betaproteobacteria</taxon>
        <taxon>Burkholderiales</taxon>
        <taxon>Burkholderiaceae</taxon>
        <taxon>Ephemeroptericola</taxon>
    </lineage>
</organism>
<dbReference type="InterPro" id="IPR011765">
    <property type="entry name" value="Pept_M16_N"/>
</dbReference>
<evidence type="ECO:0000256" key="3">
    <source>
        <dbReference type="ARBA" id="ARBA00022670"/>
    </source>
</evidence>
<evidence type="ECO:0000256" key="8">
    <source>
        <dbReference type="RuleBase" id="RU004447"/>
    </source>
</evidence>
<dbReference type="RefSeq" id="WP_114561994.1">
    <property type="nucleotide sequence ID" value="NZ_CP031124.1"/>
</dbReference>
<reference evidence="12" key="1">
    <citation type="submission" date="2018-07" db="EMBL/GenBank/DDBJ databases">
        <authorList>
            <person name="Kim H."/>
        </authorList>
    </citation>
    <scope>NUCLEOTIDE SEQUENCE [LARGE SCALE GENOMIC DNA]</scope>
    <source>
        <strain evidence="12">F02</strain>
    </source>
</reference>
<evidence type="ECO:0000313" key="12">
    <source>
        <dbReference type="Proteomes" id="UP000252182"/>
    </source>
</evidence>
<comment type="similarity">
    <text evidence="2 8">Belongs to the peptidase M16 family.</text>
</comment>
<name>A0A345D8N5_9BURK</name>
<dbReference type="AlphaFoldDB" id="A0A345D8N5"/>
<dbReference type="Proteomes" id="UP000252182">
    <property type="component" value="Chromosome"/>
</dbReference>
<dbReference type="PANTHER" id="PTHR43690:SF17">
    <property type="entry name" value="PROTEIN YHJJ"/>
    <property type="match status" value="1"/>
</dbReference>
<dbReference type="EMBL" id="CP031124">
    <property type="protein sequence ID" value="AXF84723.1"/>
    <property type="molecule type" value="Genomic_DNA"/>
</dbReference>
<feature type="domain" description="Peptidase M16 C-terminal" evidence="10">
    <location>
        <begin position="217"/>
        <end position="399"/>
    </location>
</feature>
<dbReference type="Pfam" id="PF00675">
    <property type="entry name" value="Peptidase_M16"/>
    <property type="match status" value="1"/>
</dbReference>
<dbReference type="InterPro" id="IPR001431">
    <property type="entry name" value="Pept_M16_Zn_BS"/>
</dbReference>
<evidence type="ECO:0000259" key="9">
    <source>
        <dbReference type="Pfam" id="PF00675"/>
    </source>
</evidence>
<keyword evidence="12" id="KW-1185">Reference proteome</keyword>
<gene>
    <name evidence="11" type="ORF">DTO96_100433</name>
</gene>
<keyword evidence="3 11" id="KW-0645">Protease</keyword>
<sequence>MSFYPKHQLSIAFVLGISLSSPMTHARVIDPLYGPIPVDEKLIKGQLENGLNYYILPNKTPEKKVELRLIVKAGSLNERDDEQGLAHFMEHMAFNGTAHFPKHELTNQLEQMGVQFGADLNAYTGFNETVYILPIPTANPKNLSTGMQILEDWAFNASLDRTEIEQERGVVLEEWRASTQNPESRIMEQSIGVMAKGSTYAKRLPIGKTEVIEHAPPERLRDFYHRWYRPNLMAVVMVGDVTATQGKALIEQHFAKHTNPNASEPLAKSSVPNNQEPVVAIFKDKDLTANTITWLQKEQNDTVLSRDVRGYVNDQKRTLLTQMMNHRLSALLDSPTPPFVGAVVQIGDLGGIVRNKQALHLIATAAPGQQKSTLEALQREVLRVLQHGFTQPELDRSVKEMLADMQTQFINRDKAESASKAAEYVRGETEGEPLPSLAWEERTLRSELPKINLNDINALARYYFTPENRMILVAGNDSTAALSEKSITTLLGQTPEVEPYGEKPDATRLLTTPPKAGKTIATTFDKALNLTTWTLSNGVKVSYKPTDFNQDRIEFASTMAGGFSRLSDEDWQRTHWAFDALPEAGVNGLSKTQLSRLLSDKVGQVELDADDTQQGVHGFFAPKDAETFLTLTHSLLTGLNNNPDSFKGVLERNMAATANLERDRMATFQDTFERNLNRNNPRFHGAYPNANAWKNSDYALAYRNFRQAFANVNGLHFTFVGKIEPKELQRLSELYLGSLPSDASQSPHFKDHGYRPDFTNRTIEVKKGKEPLSLVHIEFGGETVYDPKERMAMDAIGYVMTMRLLNQLREAQGGVYSIEVSGQIIKQPYGRYAFAIDFPCEPAKADALTQSALQELKQFITAGPTSQEMDKFRQARTVSRREEVKTNAFWLSQLQGALKNGSDPKDILSYENRLNALSAADVQKVARNYLTDHMVIAVLKPE</sequence>
<dbReference type="Gene3D" id="3.30.830.10">
    <property type="entry name" value="Metalloenzyme, LuxS/M16 peptidase-like"/>
    <property type="match status" value="4"/>
</dbReference>
<feature type="domain" description="Peptidase M16 C-terminal" evidence="10">
    <location>
        <begin position="703"/>
        <end position="874"/>
    </location>
</feature>
<dbReference type="PROSITE" id="PS00143">
    <property type="entry name" value="INSULINASE"/>
    <property type="match status" value="1"/>
</dbReference>
<dbReference type="GO" id="GO:0004222">
    <property type="term" value="F:metalloendopeptidase activity"/>
    <property type="evidence" value="ECO:0007669"/>
    <property type="project" value="InterPro"/>
</dbReference>
<dbReference type="GO" id="GO:0046872">
    <property type="term" value="F:metal ion binding"/>
    <property type="evidence" value="ECO:0007669"/>
    <property type="project" value="UniProtKB-KW"/>
</dbReference>
<keyword evidence="4" id="KW-0479">Metal-binding</keyword>
<keyword evidence="7" id="KW-0482">Metalloprotease</keyword>
<evidence type="ECO:0000256" key="4">
    <source>
        <dbReference type="ARBA" id="ARBA00022723"/>
    </source>
</evidence>
<proteinExistence type="inferred from homology"/>
<dbReference type="GO" id="GO:0006508">
    <property type="term" value="P:proteolysis"/>
    <property type="evidence" value="ECO:0007669"/>
    <property type="project" value="UniProtKB-KW"/>
</dbReference>
<feature type="domain" description="Peptidase M16 N-terminal" evidence="9">
    <location>
        <begin position="55"/>
        <end position="188"/>
    </location>
</feature>
<keyword evidence="6" id="KW-0862">Zinc</keyword>
<dbReference type="OrthoDB" id="9811314at2"/>
<dbReference type="EC" id="3.4.24.-" evidence="11"/>
<evidence type="ECO:0000256" key="7">
    <source>
        <dbReference type="ARBA" id="ARBA00023049"/>
    </source>
</evidence>
<dbReference type="PANTHER" id="PTHR43690">
    <property type="entry name" value="NARDILYSIN"/>
    <property type="match status" value="1"/>
</dbReference>
<evidence type="ECO:0000256" key="5">
    <source>
        <dbReference type="ARBA" id="ARBA00022801"/>
    </source>
</evidence>
<evidence type="ECO:0000256" key="2">
    <source>
        <dbReference type="ARBA" id="ARBA00007261"/>
    </source>
</evidence>
<evidence type="ECO:0000313" key="11">
    <source>
        <dbReference type="EMBL" id="AXF84723.1"/>
    </source>
</evidence>
<comment type="cofactor">
    <cofactor evidence="1">
        <name>Zn(2+)</name>
        <dbReference type="ChEBI" id="CHEBI:29105"/>
    </cofactor>
</comment>
<evidence type="ECO:0000256" key="6">
    <source>
        <dbReference type="ARBA" id="ARBA00022833"/>
    </source>
</evidence>
<dbReference type="InterPro" id="IPR007863">
    <property type="entry name" value="Peptidase_M16_C"/>
</dbReference>
<evidence type="ECO:0000259" key="10">
    <source>
        <dbReference type="Pfam" id="PF05193"/>
    </source>
</evidence>
<accession>A0A345D8N5</accession>
<dbReference type="KEGG" id="hyf:DTO96_100433"/>